<keyword evidence="8 12" id="KW-0472">Membrane</keyword>
<dbReference type="FunFam" id="2.10.25.10:FF:001018">
    <property type="entry name" value="Protein cueball-like Protein"/>
    <property type="match status" value="1"/>
</dbReference>
<dbReference type="CDD" id="cd11304">
    <property type="entry name" value="Cadherin_repeat"/>
    <property type="match status" value="2"/>
</dbReference>
<dbReference type="CDD" id="cd00054">
    <property type="entry name" value="EGF_CA"/>
    <property type="match status" value="2"/>
</dbReference>
<dbReference type="GO" id="GO:0005912">
    <property type="term" value="C:adherens junction"/>
    <property type="evidence" value="ECO:0007669"/>
    <property type="project" value="TreeGrafter"/>
</dbReference>
<dbReference type="PANTHER" id="PTHR24027:SF422">
    <property type="entry name" value="CADHERIN DOMAIN-CONTAINING PROTEIN"/>
    <property type="match status" value="1"/>
</dbReference>
<dbReference type="GO" id="GO:0045296">
    <property type="term" value="F:cadherin binding"/>
    <property type="evidence" value="ECO:0007669"/>
    <property type="project" value="TreeGrafter"/>
</dbReference>
<dbReference type="Gene3D" id="2.10.25.10">
    <property type="entry name" value="Laminin"/>
    <property type="match status" value="2"/>
</dbReference>
<evidence type="ECO:0000256" key="3">
    <source>
        <dbReference type="ARBA" id="ARBA00022692"/>
    </source>
</evidence>
<dbReference type="Gene3D" id="2.60.120.200">
    <property type="match status" value="2"/>
</dbReference>
<feature type="domain" description="Laminin G" evidence="13">
    <location>
        <begin position="541"/>
        <end position="738"/>
    </location>
</feature>
<dbReference type="GO" id="GO:0007043">
    <property type="term" value="P:cell-cell junction assembly"/>
    <property type="evidence" value="ECO:0007669"/>
    <property type="project" value="TreeGrafter"/>
</dbReference>
<dbReference type="FunFam" id="2.60.120.200:FF:000214">
    <property type="entry name" value="DE cadherin-like protein"/>
    <property type="match status" value="2"/>
</dbReference>
<keyword evidence="7 12" id="KW-1133">Transmembrane helix</keyword>
<dbReference type="SUPFAM" id="SSF49313">
    <property type="entry name" value="Cadherin-like"/>
    <property type="match status" value="3"/>
</dbReference>
<feature type="domain" description="Cadherin" evidence="15">
    <location>
        <begin position="101"/>
        <end position="209"/>
    </location>
</feature>
<dbReference type="GO" id="GO:0016339">
    <property type="term" value="P:calcium-dependent cell-cell adhesion via plasma membrane cell adhesion molecules"/>
    <property type="evidence" value="ECO:0007669"/>
    <property type="project" value="TreeGrafter"/>
</dbReference>
<dbReference type="PRINTS" id="PR00205">
    <property type="entry name" value="CADHERIN"/>
</dbReference>
<feature type="domain" description="EGF-like" evidence="14">
    <location>
        <begin position="769"/>
        <end position="807"/>
    </location>
</feature>
<dbReference type="InterPro" id="IPR000742">
    <property type="entry name" value="EGF"/>
</dbReference>
<evidence type="ECO:0000256" key="6">
    <source>
        <dbReference type="ARBA" id="ARBA00022837"/>
    </source>
</evidence>
<dbReference type="VEuPathDB" id="VectorBase:ADIR003780"/>
<sequence>MLYEGQPPGTPVLRVTATDPDPQQTIEYSFVTAPGERVPFRIDKDTGEVTTAYIFDRDEPIAEMEFHLIVRATDNGSPQLSDECSFKVTIVDINDNPPVFHRVHYEVTVTKDMEVNHRMGMILATDIDDGDNSIIKYKIVQRNPDSTYFEVDENNGQLRLIKPVDRVPGHDYSFRVRAYNLGPQGEAVQETQVDVEVRVVESNKLQPYFTKVPVVPKEYRVPIRISDSGIEPMSDVSILQLIIGDDNDNQMRPGESSIFVYNYKGESFNTEVGRVYVEDPDDWDLPDKTFLWDEASIHYSVEFFDLDRDTGMITMLQGARGGYYELNFHVIEESNHFPRHNVTARVTVTVKEIPEEAVDHSGSIRFHNVTAEEFVSRTPGQLTTPKDRLQMSIANMLNVSRDNVNIFTVFKRDNVNGTFLDVRFTAHGSPYYVPEKLNGMVGYRLRQLEEDVGLSVLMVGIDECIEEGRSCELSCKNTLYKSNVPIAIFTNTSSFIGVHAIVQAACVCEAPPPSLPCLNGGFLVNDRCSCPEGFEGPHCEMLDIGFYGSGYALYPPITPCNVTRISLELSPIEDDGLVMYIGPLNYNPRLPIQDFLALELVKELPVLLVDYGSGTIRIEHQYQLSEGKSFTVEIVLQPQAIELIVHNCHGLQPCTNIHKPIGPNFLLNVNSPLQLGGTLVNLTSLGSQFNWSYVPQAKGFSGCLRNLEINERLYDLEDVGLSVLMVGIDECIEEGRSCELSCKNTLYKSNVPIAIYTNTSSFVGVNAFVQAECVCEAPPPSLSCLNGGFLENYHCYCPEGFEGPHCEMLGIEFDGSGYALYPTISPCNVTRISLELSPFEDDGLVMYIGPLHYNPSLPIQDFLALELVKGLPVLLVDYGCGTIRIEHQYHVPKGKSFTVEIVLQPQAIELIVHNCHGLQPCANIHKPIGPNFLLNVNSPLQLGGTLVNLTSLGSQFNWSYVPQAKGFSGCLRNLEINERLYDLGMPKLAKNVVSGCPKSEVSTAAIGIDSTYFLVAVNTCIVISCILLIGIVIYKKHHISWHEKDIDDTRGTIMDYEEKGGGEHDTEFNLAMPFKPLIHIETL</sequence>
<keyword evidence="5" id="KW-0677">Repeat</keyword>
<dbReference type="GO" id="GO:0008013">
    <property type="term" value="F:beta-catenin binding"/>
    <property type="evidence" value="ECO:0007669"/>
    <property type="project" value="TreeGrafter"/>
</dbReference>
<dbReference type="Pfam" id="PF00028">
    <property type="entry name" value="Cadherin"/>
    <property type="match status" value="2"/>
</dbReference>
<dbReference type="GO" id="GO:0001736">
    <property type="term" value="P:establishment of planar polarity"/>
    <property type="evidence" value="ECO:0007669"/>
    <property type="project" value="UniProtKB-ARBA"/>
</dbReference>
<dbReference type="SMART" id="SM00181">
    <property type="entry name" value="EGF"/>
    <property type="match status" value="2"/>
</dbReference>
<evidence type="ECO:0000256" key="10">
    <source>
        <dbReference type="PROSITE-ProRule" id="PRU00043"/>
    </source>
</evidence>
<feature type="disulfide bond" evidence="11">
    <location>
        <begin position="797"/>
        <end position="806"/>
    </location>
</feature>
<dbReference type="GO" id="GO:0048513">
    <property type="term" value="P:animal organ development"/>
    <property type="evidence" value="ECO:0007669"/>
    <property type="project" value="UniProtKB-ARBA"/>
</dbReference>
<dbReference type="PROSITE" id="PS00232">
    <property type="entry name" value="CADHERIN_1"/>
    <property type="match status" value="1"/>
</dbReference>
<accession>A0A182N806</accession>
<dbReference type="PROSITE" id="PS00022">
    <property type="entry name" value="EGF_1"/>
    <property type="match status" value="2"/>
</dbReference>
<dbReference type="GO" id="GO:0000902">
    <property type="term" value="P:cell morphogenesis"/>
    <property type="evidence" value="ECO:0007669"/>
    <property type="project" value="TreeGrafter"/>
</dbReference>
<evidence type="ECO:0000259" key="15">
    <source>
        <dbReference type="PROSITE" id="PS50268"/>
    </source>
</evidence>
<keyword evidence="6 10" id="KW-0106">Calcium</keyword>
<dbReference type="GO" id="GO:0016477">
    <property type="term" value="P:cell migration"/>
    <property type="evidence" value="ECO:0007669"/>
    <property type="project" value="TreeGrafter"/>
</dbReference>
<dbReference type="InterPro" id="IPR013320">
    <property type="entry name" value="ConA-like_dom_sf"/>
</dbReference>
<dbReference type="PROSITE" id="PS50026">
    <property type="entry name" value="EGF_3"/>
    <property type="match status" value="1"/>
</dbReference>
<reference evidence="17" key="1">
    <citation type="submission" date="2013-03" db="EMBL/GenBank/DDBJ databases">
        <title>The Genome Sequence of Anopheles dirus WRAIR2.</title>
        <authorList>
            <consortium name="The Broad Institute Genomics Platform"/>
            <person name="Neafsey D.E."/>
            <person name="Walton C."/>
            <person name="Walker B."/>
            <person name="Young S.K."/>
            <person name="Zeng Q."/>
            <person name="Gargeya S."/>
            <person name="Fitzgerald M."/>
            <person name="Haas B."/>
            <person name="Abouelleil A."/>
            <person name="Allen A.W."/>
            <person name="Alvarado L."/>
            <person name="Arachchi H.M."/>
            <person name="Berlin A.M."/>
            <person name="Chapman S.B."/>
            <person name="Gainer-Dewar J."/>
            <person name="Goldberg J."/>
            <person name="Griggs A."/>
            <person name="Gujja S."/>
            <person name="Hansen M."/>
            <person name="Howarth C."/>
            <person name="Imamovic A."/>
            <person name="Ireland A."/>
            <person name="Larimer J."/>
            <person name="McCowan C."/>
            <person name="Murphy C."/>
            <person name="Pearson M."/>
            <person name="Poon T.W."/>
            <person name="Priest M."/>
            <person name="Roberts A."/>
            <person name="Saif S."/>
            <person name="Shea T."/>
            <person name="Sisk P."/>
            <person name="Sykes S."/>
            <person name="Wortman J."/>
            <person name="Nusbaum C."/>
            <person name="Birren B."/>
        </authorList>
    </citation>
    <scope>NUCLEOTIDE SEQUENCE [LARGE SCALE GENOMIC DNA]</scope>
    <source>
        <strain evidence="17">WRAIR2</strain>
    </source>
</reference>
<dbReference type="PROSITE" id="PS50268">
    <property type="entry name" value="CADHERIN_2"/>
    <property type="match status" value="2"/>
</dbReference>
<dbReference type="GO" id="GO:0034332">
    <property type="term" value="P:adherens junction organization"/>
    <property type="evidence" value="ECO:0007669"/>
    <property type="project" value="TreeGrafter"/>
</dbReference>
<dbReference type="SMART" id="SM00112">
    <property type="entry name" value="CA"/>
    <property type="match status" value="2"/>
</dbReference>
<reference evidence="16" key="2">
    <citation type="submission" date="2020-05" db="UniProtKB">
        <authorList>
            <consortium name="EnsemblMetazoa"/>
        </authorList>
    </citation>
    <scope>IDENTIFICATION</scope>
    <source>
        <strain evidence="16">WRAIR2</strain>
    </source>
</reference>
<keyword evidence="17" id="KW-1185">Reference proteome</keyword>
<dbReference type="InterPro" id="IPR056370">
    <property type="entry name" value="Shg-like_Ig-like"/>
</dbReference>
<evidence type="ECO:0000256" key="1">
    <source>
        <dbReference type="ARBA" id="ARBA00004167"/>
    </source>
</evidence>
<dbReference type="GO" id="GO:0005509">
    <property type="term" value="F:calcium ion binding"/>
    <property type="evidence" value="ECO:0007669"/>
    <property type="project" value="UniProtKB-UniRule"/>
</dbReference>
<dbReference type="PANTHER" id="PTHR24027">
    <property type="entry name" value="CADHERIN-23"/>
    <property type="match status" value="1"/>
</dbReference>
<dbReference type="InterPro" id="IPR020894">
    <property type="entry name" value="Cadherin_CS"/>
</dbReference>
<dbReference type="GO" id="GO:0044331">
    <property type="term" value="P:cell-cell adhesion mediated by cadherin"/>
    <property type="evidence" value="ECO:0007669"/>
    <property type="project" value="TreeGrafter"/>
</dbReference>
<dbReference type="SUPFAM" id="SSF49899">
    <property type="entry name" value="Concanavalin A-like lectins/glucanases"/>
    <property type="match status" value="2"/>
</dbReference>
<dbReference type="InterPro" id="IPR015919">
    <property type="entry name" value="Cadherin-like_sf"/>
</dbReference>
<feature type="domain" description="Cadherin" evidence="15">
    <location>
        <begin position="4"/>
        <end position="100"/>
    </location>
</feature>
<dbReference type="Pfam" id="PF24811">
    <property type="entry name" value="Ig_Shg"/>
    <property type="match status" value="2"/>
</dbReference>
<keyword evidence="2 11" id="KW-0245">EGF-like domain</keyword>
<evidence type="ECO:0000256" key="7">
    <source>
        <dbReference type="ARBA" id="ARBA00022989"/>
    </source>
</evidence>
<keyword evidence="3 12" id="KW-0812">Transmembrane</keyword>
<dbReference type="STRING" id="7168.A0A182N806"/>
<feature type="domain" description="Laminin G" evidence="13">
    <location>
        <begin position="808"/>
        <end position="996"/>
    </location>
</feature>
<dbReference type="InterPro" id="IPR039808">
    <property type="entry name" value="Cadherin"/>
</dbReference>
<proteinExistence type="predicted"/>
<evidence type="ECO:0000256" key="5">
    <source>
        <dbReference type="ARBA" id="ARBA00022737"/>
    </source>
</evidence>
<dbReference type="SMART" id="SM00282">
    <property type="entry name" value="LamG"/>
    <property type="match status" value="2"/>
</dbReference>
<evidence type="ECO:0000259" key="14">
    <source>
        <dbReference type="PROSITE" id="PS50026"/>
    </source>
</evidence>
<dbReference type="PROSITE" id="PS50025">
    <property type="entry name" value="LAM_G_DOMAIN"/>
    <property type="match status" value="2"/>
</dbReference>
<keyword evidence="4" id="KW-0732">Signal</keyword>
<protein>
    <recommendedName>
        <fullName evidence="18">Cadherin domain-containing protein</fullName>
    </recommendedName>
</protein>
<dbReference type="Proteomes" id="UP000075884">
    <property type="component" value="Unassembled WGS sequence"/>
</dbReference>
<comment type="caution">
    <text evidence="11">Lacks conserved residue(s) required for the propagation of feature annotation.</text>
</comment>
<dbReference type="EnsemblMetazoa" id="ADIR003780-RA">
    <property type="protein sequence ID" value="ADIR003780-PA"/>
    <property type="gene ID" value="ADIR003780"/>
</dbReference>
<dbReference type="InterPro" id="IPR002126">
    <property type="entry name" value="Cadherin-like_dom"/>
</dbReference>
<evidence type="ECO:0000256" key="9">
    <source>
        <dbReference type="ARBA" id="ARBA00023157"/>
    </source>
</evidence>
<evidence type="ECO:0000313" key="17">
    <source>
        <dbReference type="Proteomes" id="UP000075884"/>
    </source>
</evidence>
<evidence type="ECO:0000256" key="8">
    <source>
        <dbReference type="ARBA" id="ARBA00023136"/>
    </source>
</evidence>
<dbReference type="Pfam" id="PF02210">
    <property type="entry name" value="Laminin_G_2"/>
    <property type="match status" value="2"/>
</dbReference>
<dbReference type="GO" id="GO:0007163">
    <property type="term" value="P:establishment or maintenance of cell polarity"/>
    <property type="evidence" value="ECO:0007669"/>
    <property type="project" value="UniProtKB-ARBA"/>
</dbReference>
<comment type="subcellular location">
    <subcellularLocation>
        <location evidence="1">Membrane</location>
        <topology evidence="1">Single-pass membrane protein</topology>
    </subcellularLocation>
</comment>
<evidence type="ECO:0000256" key="12">
    <source>
        <dbReference type="SAM" id="Phobius"/>
    </source>
</evidence>
<feature type="transmembrane region" description="Helical" evidence="12">
    <location>
        <begin position="1012"/>
        <end position="1034"/>
    </location>
</feature>
<evidence type="ECO:0000259" key="13">
    <source>
        <dbReference type="PROSITE" id="PS50025"/>
    </source>
</evidence>
<dbReference type="InterPro" id="IPR001791">
    <property type="entry name" value="Laminin_G"/>
</dbReference>
<evidence type="ECO:0000313" key="16">
    <source>
        <dbReference type="EnsemblMetazoa" id="ADIR003780-PA"/>
    </source>
</evidence>
<keyword evidence="9 11" id="KW-1015">Disulfide bond</keyword>
<organism evidence="16 17">
    <name type="scientific">Anopheles dirus</name>
    <dbReference type="NCBI Taxonomy" id="7168"/>
    <lineage>
        <taxon>Eukaryota</taxon>
        <taxon>Metazoa</taxon>
        <taxon>Ecdysozoa</taxon>
        <taxon>Arthropoda</taxon>
        <taxon>Hexapoda</taxon>
        <taxon>Insecta</taxon>
        <taxon>Pterygota</taxon>
        <taxon>Neoptera</taxon>
        <taxon>Endopterygota</taxon>
        <taxon>Diptera</taxon>
        <taxon>Nematocera</taxon>
        <taxon>Culicoidea</taxon>
        <taxon>Culicidae</taxon>
        <taxon>Anophelinae</taxon>
        <taxon>Anopheles</taxon>
    </lineage>
</organism>
<evidence type="ECO:0000256" key="11">
    <source>
        <dbReference type="PROSITE-ProRule" id="PRU00076"/>
    </source>
</evidence>
<evidence type="ECO:0000256" key="2">
    <source>
        <dbReference type="ARBA" id="ARBA00022536"/>
    </source>
</evidence>
<evidence type="ECO:0000256" key="4">
    <source>
        <dbReference type="ARBA" id="ARBA00022729"/>
    </source>
</evidence>
<dbReference type="GO" id="GO:0007156">
    <property type="term" value="P:homophilic cell adhesion via plasma membrane adhesion molecules"/>
    <property type="evidence" value="ECO:0007669"/>
    <property type="project" value="InterPro"/>
</dbReference>
<dbReference type="FunFam" id="2.60.40.60:FF:000058">
    <property type="entry name" value="FAT atypical cadherin 3"/>
    <property type="match status" value="1"/>
</dbReference>
<dbReference type="AlphaFoldDB" id="A0A182N806"/>
<dbReference type="Gene3D" id="2.60.40.60">
    <property type="entry name" value="Cadherins"/>
    <property type="match status" value="2"/>
</dbReference>
<dbReference type="GO" id="GO:0016342">
    <property type="term" value="C:catenin complex"/>
    <property type="evidence" value="ECO:0007669"/>
    <property type="project" value="TreeGrafter"/>
</dbReference>
<dbReference type="PROSITE" id="PS01186">
    <property type="entry name" value="EGF_2"/>
    <property type="match status" value="2"/>
</dbReference>
<evidence type="ECO:0008006" key="18">
    <source>
        <dbReference type="Google" id="ProtNLM"/>
    </source>
</evidence>
<dbReference type="CDD" id="cd00110">
    <property type="entry name" value="LamG"/>
    <property type="match status" value="2"/>
</dbReference>
<name>A0A182N806_9DIPT</name>